<keyword evidence="2" id="KW-0808">Transferase</keyword>
<evidence type="ECO:0000256" key="4">
    <source>
        <dbReference type="ARBA" id="ARBA00022777"/>
    </source>
</evidence>
<sequence>MTPMQTSAKFQTAFGRLPTIRVFCPGRVNLIGEHIDYHGYGVLPMATECGTEIFASPNEEKVIRIANVDEEYPEYKLSLPSDWSGSSPPKWHDYVLCGWKGIMEKLNCDQTGFDLMVKGTIPPSSGLSSSSSLVCAAALTTWMIHTKKTFDGLTREELADLCAVAEHYIGTQGGGMDQAAEILGVEGGAMRIDFSPLRSRLVSLPDTARFSVLHCGVTLNKAATSHYNERVVEGRLACKLLLKNANAHTKTSLLRLKDVQEALRKSLEEMVAMCDCLPVESNRDELESLLTKEVVAECIGRNVELSKFKIRSRARHVYSEALRVEQFEEACKAGELQKMGDLMNASHESCSKDYECSCKAMDDLINHCRTAGAIGARLTGAGWGGCAVALIDNRNPVELGEKVLFSTKPCHGMIGEFI</sequence>
<evidence type="ECO:0000256" key="1">
    <source>
        <dbReference type="ARBA" id="ARBA00006566"/>
    </source>
</evidence>
<dbReference type="GO" id="GO:0005829">
    <property type="term" value="C:cytosol"/>
    <property type="evidence" value="ECO:0007669"/>
    <property type="project" value="TreeGrafter"/>
</dbReference>
<comment type="caution">
    <text evidence="9">The sequence shown here is derived from an EMBL/GenBank/DDBJ whole genome shotgun (WGS) entry which is preliminary data.</text>
</comment>
<evidence type="ECO:0000259" key="8">
    <source>
        <dbReference type="Pfam" id="PF10509"/>
    </source>
</evidence>
<evidence type="ECO:0000256" key="3">
    <source>
        <dbReference type="ARBA" id="ARBA00022741"/>
    </source>
</evidence>
<reference evidence="9" key="1">
    <citation type="submission" date="2023-07" db="EMBL/GenBank/DDBJ databases">
        <authorList>
            <consortium name="CYATHOMIX"/>
        </authorList>
    </citation>
    <scope>NUCLEOTIDE SEQUENCE</scope>
    <source>
        <strain evidence="9">N/A</strain>
    </source>
</reference>
<dbReference type="PRINTS" id="PR00473">
    <property type="entry name" value="GALCTOKINASE"/>
</dbReference>
<name>A0AA36DVZ5_CYLNA</name>
<evidence type="ECO:0000313" key="10">
    <source>
        <dbReference type="Proteomes" id="UP001176961"/>
    </source>
</evidence>
<dbReference type="Pfam" id="PF08544">
    <property type="entry name" value="GHMP_kinases_C"/>
    <property type="match status" value="1"/>
</dbReference>
<dbReference type="InterPro" id="IPR019539">
    <property type="entry name" value="GalKase_N"/>
</dbReference>
<dbReference type="InterPro" id="IPR020568">
    <property type="entry name" value="Ribosomal_Su5_D2-typ_SF"/>
</dbReference>
<accession>A0AA36DVZ5</accession>
<dbReference type="SUPFAM" id="SSF55060">
    <property type="entry name" value="GHMP Kinase, C-terminal domain"/>
    <property type="match status" value="1"/>
</dbReference>
<evidence type="ECO:0000256" key="2">
    <source>
        <dbReference type="ARBA" id="ARBA00022679"/>
    </source>
</evidence>
<keyword evidence="3" id="KW-0547">Nucleotide-binding</keyword>
<evidence type="ECO:0008006" key="11">
    <source>
        <dbReference type="Google" id="ProtNLM"/>
    </source>
</evidence>
<evidence type="ECO:0000256" key="5">
    <source>
        <dbReference type="ARBA" id="ARBA00022840"/>
    </source>
</evidence>
<dbReference type="Pfam" id="PF00288">
    <property type="entry name" value="GHMP_kinases_N"/>
    <property type="match status" value="1"/>
</dbReference>
<dbReference type="InterPro" id="IPR036554">
    <property type="entry name" value="GHMP_kinase_C_sf"/>
</dbReference>
<evidence type="ECO:0000259" key="6">
    <source>
        <dbReference type="Pfam" id="PF00288"/>
    </source>
</evidence>
<comment type="similarity">
    <text evidence="1">Belongs to the GHMP kinase family. GalK subfamily.</text>
</comment>
<dbReference type="PANTHER" id="PTHR10457:SF7">
    <property type="entry name" value="GALACTOKINASE-RELATED"/>
    <property type="match status" value="1"/>
</dbReference>
<keyword evidence="4" id="KW-0418">Kinase</keyword>
<dbReference type="InterPro" id="IPR000705">
    <property type="entry name" value="Galactokinase"/>
</dbReference>
<feature type="domain" description="GHMP kinase C-terminal" evidence="7">
    <location>
        <begin position="328"/>
        <end position="398"/>
    </location>
</feature>
<evidence type="ECO:0000259" key="7">
    <source>
        <dbReference type="Pfam" id="PF08544"/>
    </source>
</evidence>
<feature type="domain" description="GHMP kinase N-terminal" evidence="6">
    <location>
        <begin position="94"/>
        <end position="184"/>
    </location>
</feature>
<dbReference type="InterPro" id="IPR006204">
    <property type="entry name" value="GHMP_kinase_N_dom"/>
</dbReference>
<dbReference type="PIRSF" id="PIRSF000530">
    <property type="entry name" value="Galactokinase"/>
    <property type="match status" value="1"/>
</dbReference>
<dbReference type="PRINTS" id="PR00959">
    <property type="entry name" value="MEVGALKINASE"/>
</dbReference>
<feature type="domain" description="Galactokinase N-terminal" evidence="8">
    <location>
        <begin position="8"/>
        <end position="57"/>
    </location>
</feature>
<evidence type="ECO:0000313" key="9">
    <source>
        <dbReference type="EMBL" id="CAJ0592939.1"/>
    </source>
</evidence>
<dbReference type="InterPro" id="IPR006206">
    <property type="entry name" value="Mevalonate/galactokinase"/>
</dbReference>
<dbReference type="GO" id="GO:0006012">
    <property type="term" value="P:galactose metabolic process"/>
    <property type="evidence" value="ECO:0007669"/>
    <property type="project" value="InterPro"/>
</dbReference>
<dbReference type="InterPro" id="IPR019741">
    <property type="entry name" value="Galactokinase_CS"/>
</dbReference>
<proteinExistence type="inferred from homology"/>
<dbReference type="PROSITE" id="PS00627">
    <property type="entry name" value="GHMP_KINASES_ATP"/>
    <property type="match status" value="1"/>
</dbReference>
<dbReference type="SUPFAM" id="SSF54211">
    <property type="entry name" value="Ribosomal protein S5 domain 2-like"/>
    <property type="match status" value="1"/>
</dbReference>
<dbReference type="Gene3D" id="3.30.230.10">
    <property type="match status" value="1"/>
</dbReference>
<dbReference type="PANTHER" id="PTHR10457">
    <property type="entry name" value="MEVALONATE KINASE/GALACTOKINASE"/>
    <property type="match status" value="1"/>
</dbReference>
<gene>
    <name evidence="9" type="ORF">CYNAS_LOCUS4922</name>
</gene>
<dbReference type="GO" id="GO:0005524">
    <property type="term" value="F:ATP binding"/>
    <property type="evidence" value="ECO:0007669"/>
    <property type="project" value="UniProtKB-KW"/>
</dbReference>
<dbReference type="InterPro" id="IPR014721">
    <property type="entry name" value="Ribsml_uS5_D2-typ_fold_subgr"/>
</dbReference>
<organism evidence="9 10">
    <name type="scientific">Cylicocyclus nassatus</name>
    <name type="common">Nematode worm</name>
    <dbReference type="NCBI Taxonomy" id="53992"/>
    <lineage>
        <taxon>Eukaryota</taxon>
        <taxon>Metazoa</taxon>
        <taxon>Ecdysozoa</taxon>
        <taxon>Nematoda</taxon>
        <taxon>Chromadorea</taxon>
        <taxon>Rhabditida</taxon>
        <taxon>Rhabditina</taxon>
        <taxon>Rhabditomorpha</taxon>
        <taxon>Strongyloidea</taxon>
        <taxon>Strongylidae</taxon>
        <taxon>Cylicocyclus</taxon>
    </lineage>
</organism>
<dbReference type="GO" id="GO:0004335">
    <property type="term" value="F:galactokinase activity"/>
    <property type="evidence" value="ECO:0007669"/>
    <property type="project" value="InterPro"/>
</dbReference>
<dbReference type="AlphaFoldDB" id="A0AA36DVZ5"/>
<dbReference type="EMBL" id="CATQJL010000112">
    <property type="protein sequence ID" value="CAJ0592939.1"/>
    <property type="molecule type" value="Genomic_DNA"/>
</dbReference>
<dbReference type="PROSITE" id="PS00106">
    <property type="entry name" value="GALACTOKINASE"/>
    <property type="match status" value="1"/>
</dbReference>
<keyword evidence="10" id="KW-1185">Reference proteome</keyword>
<protein>
    <recommendedName>
        <fullName evidence="11">Galactokinase</fullName>
    </recommendedName>
</protein>
<keyword evidence="5" id="KW-0067">ATP-binding</keyword>
<dbReference type="InterPro" id="IPR013750">
    <property type="entry name" value="GHMP_kinase_C_dom"/>
</dbReference>
<dbReference type="Proteomes" id="UP001176961">
    <property type="component" value="Unassembled WGS sequence"/>
</dbReference>
<dbReference type="Pfam" id="PF10509">
    <property type="entry name" value="GalKase_gal_bdg"/>
    <property type="match status" value="1"/>
</dbReference>
<dbReference type="Gene3D" id="3.30.70.3170">
    <property type="match status" value="1"/>
</dbReference>
<dbReference type="NCBIfam" id="TIGR00131">
    <property type="entry name" value="gal_kin"/>
    <property type="match status" value="1"/>
</dbReference>
<dbReference type="Gene3D" id="1.20.1440.340">
    <property type="match status" value="1"/>
</dbReference>
<dbReference type="InterPro" id="IPR006203">
    <property type="entry name" value="GHMP_knse_ATP-bd_CS"/>
</dbReference>